<dbReference type="NCBIfam" id="TIGR00049">
    <property type="entry name" value="iron-sulfur cluster assembly accessory protein"/>
    <property type="match status" value="1"/>
</dbReference>
<dbReference type="InterPro" id="IPR031108">
    <property type="entry name" value="IscA_plant_cyanobact"/>
</dbReference>
<reference evidence="2 3" key="1">
    <citation type="submission" date="2016-10" db="EMBL/GenBank/DDBJ databases">
        <authorList>
            <person name="de Groot N.N."/>
        </authorList>
    </citation>
    <scope>NUCLEOTIDE SEQUENCE [LARGE SCALE GENOMIC DNA]</scope>
    <source>
        <strain evidence="2 3">DSM 28286</strain>
    </source>
</reference>
<dbReference type="GO" id="GO:0030674">
    <property type="term" value="F:protein-macromolecule adaptor activity"/>
    <property type="evidence" value="ECO:0007669"/>
    <property type="project" value="TreeGrafter"/>
</dbReference>
<dbReference type="Pfam" id="PF01521">
    <property type="entry name" value="Fe-S_biosyn"/>
    <property type="match status" value="1"/>
</dbReference>
<feature type="domain" description="Core" evidence="1">
    <location>
        <begin position="8"/>
        <end position="110"/>
    </location>
</feature>
<evidence type="ECO:0000313" key="3">
    <source>
        <dbReference type="Proteomes" id="UP000199031"/>
    </source>
</evidence>
<dbReference type="InterPro" id="IPR017870">
    <property type="entry name" value="FeS_cluster_insertion_CS"/>
</dbReference>
<sequence>METVTEGITASERAQIKARELMQQAGIDDTYFLRVSVVGGGCSGLSYKLDFDNELKASDQVFEMESLKLVTDIKSLLYLLNTELDYSDGLNGKGFVFRNPNASRTCGCGESFAV</sequence>
<dbReference type="PANTHER" id="PTHR47265">
    <property type="entry name" value="IRON-SULFUR ASSEMBLY PROTEIN ISCA, CHLOROPLASTIC"/>
    <property type="match status" value="1"/>
</dbReference>
<dbReference type="InterPro" id="IPR000361">
    <property type="entry name" value="ATAP_core_dom"/>
</dbReference>
<proteinExistence type="predicted"/>
<name>A0A1I5SI10_9BACT</name>
<dbReference type="InterPro" id="IPR016092">
    <property type="entry name" value="ATAP"/>
</dbReference>
<dbReference type="InterPro" id="IPR035903">
    <property type="entry name" value="HesB-like_dom_sf"/>
</dbReference>
<protein>
    <submittedName>
        <fullName evidence="2">Iron-sulfur cluster assembly protein</fullName>
    </submittedName>
</protein>
<dbReference type="STRING" id="1465490.SAMN05444277_101765"/>
<accession>A0A1I5SI10</accession>
<dbReference type="Proteomes" id="UP000199031">
    <property type="component" value="Unassembled WGS sequence"/>
</dbReference>
<dbReference type="RefSeq" id="WP_090654613.1">
    <property type="nucleotide sequence ID" value="NZ_FOXQ01000001.1"/>
</dbReference>
<dbReference type="EMBL" id="FOXQ01000001">
    <property type="protein sequence ID" value="SFP70127.1"/>
    <property type="molecule type" value="Genomic_DNA"/>
</dbReference>
<dbReference type="OrthoDB" id="9801228at2"/>
<evidence type="ECO:0000259" key="1">
    <source>
        <dbReference type="Pfam" id="PF01521"/>
    </source>
</evidence>
<dbReference type="PROSITE" id="PS01152">
    <property type="entry name" value="HESB"/>
    <property type="match status" value="1"/>
</dbReference>
<dbReference type="GO" id="GO:0016226">
    <property type="term" value="P:iron-sulfur cluster assembly"/>
    <property type="evidence" value="ECO:0007669"/>
    <property type="project" value="InterPro"/>
</dbReference>
<keyword evidence="3" id="KW-1185">Reference proteome</keyword>
<dbReference type="GO" id="GO:0051537">
    <property type="term" value="F:2 iron, 2 sulfur cluster binding"/>
    <property type="evidence" value="ECO:0007669"/>
    <property type="project" value="UniProtKB-ARBA"/>
</dbReference>
<organism evidence="2 3">
    <name type="scientific">Parafilimonas terrae</name>
    <dbReference type="NCBI Taxonomy" id="1465490"/>
    <lineage>
        <taxon>Bacteria</taxon>
        <taxon>Pseudomonadati</taxon>
        <taxon>Bacteroidota</taxon>
        <taxon>Chitinophagia</taxon>
        <taxon>Chitinophagales</taxon>
        <taxon>Chitinophagaceae</taxon>
        <taxon>Parafilimonas</taxon>
    </lineage>
</organism>
<dbReference type="Gene3D" id="2.60.300.12">
    <property type="entry name" value="HesB-like domain"/>
    <property type="match status" value="1"/>
</dbReference>
<dbReference type="AlphaFoldDB" id="A0A1I5SI10"/>
<dbReference type="PANTHER" id="PTHR47265:SF1">
    <property type="entry name" value="IRON-SULFUR ASSEMBLY PROTEIN ISCA, CHLOROPLASTIC"/>
    <property type="match status" value="1"/>
</dbReference>
<dbReference type="SUPFAM" id="SSF89360">
    <property type="entry name" value="HesB-like domain"/>
    <property type="match status" value="1"/>
</dbReference>
<evidence type="ECO:0000313" key="2">
    <source>
        <dbReference type="EMBL" id="SFP70127.1"/>
    </source>
</evidence>
<gene>
    <name evidence="2" type="ORF">SAMN05444277_101765</name>
</gene>